<evidence type="ECO:0000313" key="4">
    <source>
        <dbReference type="Proteomes" id="UP001597075"/>
    </source>
</evidence>
<dbReference type="Gene3D" id="1.10.287.1490">
    <property type="match status" value="1"/>
</dbReference>
<dbReference type="SUPFAM" id="SSF57997">
    <property type="entry name" value="Tropomyosin"/>
    <property type="match status" value="1"/>
</dbReference>
<reference evidence="3 4" key="1">
    <citation type="journal article" date="2019" name="Int. J. Syst. Evol. Microbiol.">
        <title>The Global Catalogue of Microorganisms (GCM) 10K type strain sequencing project: providing services to taxonomists for standard genome sequencing and annotation.</title>
        <authorList>
            <consortium name="The Broad Institute Genomics Platform"/>
            <consortium name="The Broad Institute Genome Sequencing Center for Infectious Disease"/>
            <person name="Wu L."/>
            <person name="Ma J."/>
        </authorList>
    </citation>
    <scope>NUCLEOTIDE SEQUENCE [LARGE SCALE GENOMIC DNA]</scope>
    <source>
        <strain evidence="3 4">CGMCC 1.10594</strain>
    </source>
</reference>
<proteinExistence type="predicted"/>
<protein>
    <recommendedName>
        <fullName evidence="5">AAA family ATPase</fullName>
    </recommendedName>
</protein>
<keyword evidence="1" id="KW-0175">Coiled coil</keyword>
<gene>
    <name evidence="3" type="ORF">ACFSBJ_12530</name>
</gene>
<accession>A0ABD6CZG7</accession>
<dbReference type="AlphaFoldDB" id="A0ABD6CZG7"/>
<name>A0ABD6CZG7_9EURY</name>
<feature type="compositionally biased region" description="Acidic residues" evidence="2">
    <location>
        <begin position="289"/>
        <end position="304"/>
    </location>
</feature>
<evidence type="ECO:0000256" key="1">
    <source>
        <dbReference type="SAM" id="Coils"/>
    </source>
</evidence>
<comment type="caution">
    <text evidence="3">The sequence shown here is derived from an EMBL/GenBank/DDBJ whole genome shotgun (WGS) entry which is preliminary data.</text>
</comment>
<dbReference type="RefSeq" id="WP_256404794.1">
    <property type="nucleotide sequence ID" value="NZ_CP187151.1"/>
</dbReference>
<dbReference type="Proteomes" id="UP001597075">
    <property type="component" value="Unassembled WGS sequence"/>
</dbReference>
<evidence type="ECO:0000313" key="3">
    <source>
        <dbReference type="EMBL" id="MFD1634549.1"/>
    </source>
</evidence>
<feature type="compositionally biased region" description="Low complexity" evidence="2">
    <location>
        <begin position="305"/>
        <end position="316"/>
    </location>
</feature>
<feature type="compositionally biased region" description="Acidic residues" evidence="2">
    <location>
        <begin position="317"/>
        <end position="340"/>
    </location>
</feature>
<sequence length="534" mass="56411">MANDSDPETPVSVSTGDVRVGKGFEAERFPVPAIAFEIESLADEPIRIRLVDRIPESFAMEGVGFHPDYDSDNWTAYRDHRVAYERTLDPGESVLTVYGIRIDDPEEATAFLDEPTVELLDIDTGDDDIDADTTGSEDVLGRETTQVVRDALSGNGAADLSAAGSEAASDADAESAPLLGDEGVTPQPTDDDLASAMGDRDESVHAVDTADEDGEAINESDEMIGEGDEMIGEGGETIDDDDQMIGEDDEMVDEDDEAMDEDDQVTEEPEAVGHADAAAALDPQAGDGTADDDAASDEMTEDGTGDTTEADASAPTADDDTATPTADDDTAAVTTDDDTDGGPTATPGSVASALAAEIRAGSVDDDDLAVLREAFEDEVPTSVDVRVSRLQSQVEDVLAYRDALADFLDENGTAEAVLGDVSEDLADLHDRVDDLDRSLSAAADDRAALREEVTETADAVADASERLDAVEGASERLDAVDDDLDRIESRLARLDEQLAAVEDVEADIEEIQSELDDLQSFRDRLNSAFGPGDG</sequence>
<feature type="compositionally biased region" description="Acidic residues" evidence="2">
    <location>
        <begin position="209"/>
        <end position="270"/>
    </location>
</feature>
<feature type="coiled-coil region" evidence="1">
    <location>
        <begin position="432"/>
        <end position="528"/>
    </location>
</feature>
<keyword evidence="4" id="KW-1185">Reference proteome</keyword>
<feature type="compositionally biased region" description="Low complexity" evidence="2">
    <location>
        <begin position="272"/>
        <end position="288"/>
    </location>
</feature>
<evidence type="ECO:0008006" key="5">
    <source>
        <dbReference type="Google" id="ProtNLM"/>
    </source>
</evidence>
<feature type="region of interest" description="Disordered" evidence="2">
    <location>
        <begin position="158"/>
        <end position="349"/>
    </location>
</feature>
<dbReference type="EMBL" id="JBHUDL010000010">
    <property type="protein sequence ID" value="MFD1634549.1"/>
    <property type="molecule type" value="Genomic_DNA"/>
</dbReference>
<feature type="compositionally biased region" description="Low complexity" evidence="2">
    <location>
        <begin position="158"/>
        <end position="176"/>
    </location>
</feature>
<evidence type="ECO:0000256" key="2">
    <source>
        <dbReference type="SAM" id="MobiDB-lite"/>
    </source>
</evidence>
<organism evidence="3 4">
    <name type="scientific">Haloplanus ruber</name>
    <dbReference type="NCBI Taxonomy" id="869892"/>
    <lineage>
        <taxon>Archaea</taxon>
        <taxon>Methanobacteriati</taxon>
        <taxon>Methanobacteriota</taxon>
        <taxon>Stenosarchaea group</taxon>
        <taxon>Halobacteria</taxon>
        <taxon>Halobacteriales</taxon>
        <taxon>Haloferacaceae</taxon>
        <taxon>Haloplanus</taxon>
    </lineage>
</organism>